<dbReference type="InterPro" id="IPR057080">
    <property type="entry name" value="PH_SMPa"/>
</dbReference>
<reference evidence="12" key="1">
    <citation type="submission" date="2020-09" db="EMBL/GenBank/DDBJ databases">
        <title>Genome-Enabled Discovery of Anthraquinone Biosynthesis in Senna tora.</title>
        <authorList>
            <person name="Kang S.-H."/>
            <person name="Pandey R.P."/>
            <person name="Lee C.-M."/>
            <person name="Sim J.-S."/>
            <person name="Jeong J.-T."/>
            <person name="Choi B.-S."/>
            <person name="Jung M."/>
            <person name="Ginzburg D."/>
            <person name="Zhao K."/>
            <person name="Won S.Y."/>
            <person name="Oh T.-J."/>
            <person name="Yu Y."/>
            <person name="Kim N.-H."/>
            <person name="Lee O.R."/>
            <person name="Lee T.-H."/>
            <person name="Bashyal P."/>
            <person name="Kim T.-S."/>
            <person name="Lee W.-H."/>
            <person name="Kawkins C."/>
            <person name="Kim C.-K."/>
            <person name="Kim J.S."/>
            <person name="Ahn B.O."/>
            <person name="Rhee S.Y."/>
            <person name="Sohng J.K."/>
        </authorList>
    </citation>
    <scope>NUCLEOTIDE SEQUENCE</scope>
    <source>
        <tissue evidence="12">Leaf</tissue>
    </source>
</reference>
<evidence type="ECO:0000313" key="12">
    <source>
        <dbReference type="EMBL" id="KAF7813389.1"/>
    </source>
</evidence>
<dbReference type="AlphaFoldDB" id="A0A834TAX2"/>
<keyword evidence="3 10" id="KW-0812">Transmembrane</keyword>
<feature type="compositionally biased region" description="Low complexity" evidence="9">
    <location>
        <begin position="553"/>
        <end position="568"/>
    </location>
</feature>
<feature type="compositionally biased region" description="Low complexity" evidence="9">
    <location>
        <begin position="314"/>
        <end position="326"/>
    </location>
</feature>
<dbReference type="EMBL" id="JAAIUW010000010">
    <property type="protein sequence ID" value="KAF7813389.1"/>
    <property type="molecule type" value="Genomic_DNA"/>
</dbReference>
<keyword evidence="13" id="KW-1185">Reference proteome</keyword>
<feature type="compositionally biased region" description="Low complexity" evidence="9">
    <location>
        <begin position="735"/>
        <end position="750"/>
    </location>
</feature>
<evidence type="ECO:0000256" key="4">
    <source>
        <dbReference type="ARBA" id="ARBA00022824"/>
    </source>
</evidence>
<dbReference type="OrthoDB" id="26740at2759"/>
<feature type="domain" description="SMP-LTD" evidence="11">
    <location>
        <begin position="396"/>
        <end position="665"/>
    </location>
</feature>
<proteinExistence type="predicted"/>
<evidence type="ECO:0000256" key="1">
    <source>
        <dbReference type="ARBA" id="ARBA00004586"/>
    </source>
</evidence>
<evidence type="ECO:0000256" key="5">
    <source>
        <dbReference type="ARBA" id="ARBA00022989"/>
    </source>
</evidence>
<feature type="compositionally biased region" description="Basic and acidic residues" evidence="9">
    <location>
        <begin position="788"/>
        <end position="799"/>
    </location>
</feature>
<keyword evidence="7" id="KW-0446">Lipid-binding</keyword>
<dbReference type="PROSITE" id="PS51847">
    <property type="entry name" value="SMP"/>
    <property type="match status" value="1"/>
</dbReference>
<comment type="caution">
    <text evidence="12">The sequence shown here is derived from an EMBL/GenBank/DDBJ whole genome shotgun (WGS) entry which is preliminary data.</text>
</comment>
<dbReference type="PANTHER" id="PTHR13466:SF0">
    <property type="entry name" value="SMP-LTD DOMAIN-CONTAINING PROTEIN"/>
    <property type="match status" value="1"/>
</dbReference>
<evidence type="ECO:0000256" key="2">
    <source>
        <dbReference type="ARBA" id="ARBA00022448"/>
    </source>
</evidence>
<keyword evidence="4" id="KW-0256">Endoplasmic reticulum</keyword>
<dbReference type="Pfam" id="PF23065">
    <property type="entry name" value="PH_SMPa"/>
    <property type="match status" value="1"/>
</dbReference>
<feature type="compositionally biased region" description="Basic and acidic residues" evidence="9">
    <location>
        <begin position="834"/>
        <end position="885"/>
    </location>
</feature>
<protein>
    <submittedName>
        <fullName evidence="12">Testis-expressed sequence 2 protein</fullName>
    </submittedName>
</protein>
<evidence type="ECO:0000256" key="9">
    <source>
        <dbReference type="SAM" id="MobiDB-lite"/>
    </source>
</evidence>
<dbReference type="Proteomes" id="UP000634136">
    <property type="component" value="Unassembled WGS sequence"/>
</dbReference>
<evidence type="ECO:0000256" key="10">
    <source>
        <dbReference type="SAM" id="Phobius"/>
    </source>
</evidence>
<name>A0A834TAX2_9FABA</name>
<gene>
    <name evidence="12" type="ORF">G2W53_034365</name>
</gene>
<feature type="region of interest" description="Disordered" evidence="9">
    <location>
        <begin position="300"/>
        <end position="330"/>
    </location>
</feature>
<feature type="compositionally biased region" description="Basic and acidic residues" evidence="9">
    <location>
        <begin position="751"/>
        <end position="778"/>
    </location>
</feature>
<feature type="region of interest" description="Disordered" evidence="9">
    <location>
        <begin position="260"/>
        <end position="282"/>
    </location>
</feature>
<evidence type="ECO:0000313" key="13">
    <source>
        <dbReference type="Proteomes" id="UP000634136"/>
    </source>
</evidence>
<dbReference type="GO" id="GO:0005789">
    <property type="term" value="C:endoplasmic reticulum membrane"/>
    <property type="evidence" value="ECO:0007669"/>
    <property type="project" value="UniProtKB-SubCell"/>
</dbReference>
<comment type="subcellular location">
    <subcellularLocation>
        <location evidence="1">Endoplasmic reticulum membrane</location>
    </subcellularLocation>
</comment>
<dbReference type="CDD" id="cd21675">
    <property type="entry name" value="SMP_TEX2"/>
    <property type="match status" value="1"/>
</dbReference>
<dbReference type="PANTHER" id="PTHR13466">
    <property type="entry name" value="TEX2 PROTEIN-RELATED"/>
    <property type="match status" value="1"/>
</dbReference>
<keyword evidence="6" id="KW-0445">Lipid transport</keyword>
<dbReference type="GO" id="GO:0006869">
    <property type="term" value="P:lipid transport"/>
    <property type="evidence" value="ECO:0007669"/>
    <property type="project" value="UniProtKB-KW"/>
</dbReference>
<accession>A0A834TAX2</accession>
<keyword evidence="8 10" id="KW-0472">Membrane</keyword>
<evidence type="ECO:0000259" key="11">
    <source>
        <dbReference type="PROSITE" id="PS51847"/>
    </source>
</evidence>
<dbReference type="InterPro" id="IPR031468">
    <property type="entry name" value="SMP_LBD"/>
</dbReference>
<sequence length="885" mass="99155">MGSETVLVFGLVLVGFVLGVVVVLSAQALGVVWIVKRLGSAIDRKLSESLGGAEFDTQQSLNYAFKKQGLVWVLEADKLPKGWLDRPSREHKRKKEFFEVSPIKKYGKISGQSLVLIDSDGLHTTIELKGCMVEAVSAGNLDSKKWAKKLPIKVESKTSAIYNGRNFFYIYLDTSWEKEAWCKALRLASCDPNEKFKWFAQLHEEFHSYLTSLNAECYSFMKPLEGSSVEAIDRASKLDCNQSKVRQFFKKLSRKTSKVGLDNKSTSTSLSGREERKNTEKLRASQDAVLAITMMKNASTKHLKSSTEDDAQQLSSNLSRSNLSNSGRERQLSIGSGADCDEKFGFDEATLCWNLLIFRLFFDVKGSAKLKSFIQAKIQSTNVTLADMGNVVYAHLIDQIMWHYGNFSVFKHGEWKKRALGQIVDVKVKQLSSVRTPSYVGEVILTDFNTGNFPPCIMGMRALPMEMSEVWAIEVDIQYSGGALLEIETRLEVQEMDLHRQIEDSNPDSSNVGDVPADLLEGFEYLGEQLNLAEGTSDLEEPKEDGAGNTDVSKSFKSTSSSSSSGSRWKSLLNSVAKHVSQVPLSLAIRVTSLRGTLRLYIKPPPSDQLWFGFSTMPDLDLNLESSVGDHKITNGHVACFLLKLFKIAIRENIVLPNCESVSIPFMFAENDDWAPFNVAPFIWAHNESKHDTFSRIDSLKQPSGGLITRSETGARNSGDDPEHELQKPTSAEVSTQIPPSSSSTQNRSHSNLEELRVPLLEKDKDKPQEIKDSKEPRPPSLQSFKVKPQETGDSKEPRPSSIQNVKQPHETTVVDMEDNTSPSSPRTSGSLFERQDSTDDEKPKKMGRREKMHDLRRKMSEKFEEKKRHIGEKSRHIVEKMRGP</sequence>
<feature type="region of interest" description="Disordered" evidence="9">
    <location>
        <begin position="694"/>
        <end position="885"/>
    </location>
</feature>
<feature type="transmembrane region" description="Helical" evidence="10">
    <location>
        <begin position="6"/>
        <end position="35"/>
    </location>
</feature>
<feature type="compositionally biased region" description="Basic and acidic residues" evidence="9">
    <location>
        <begin position="272"/>
        <end position="282"/>
    </location>
</feature>
<keyword evidence="5 10" id="KW-1133">Transmembrane helix</keyword>
<feature type="region of interest" description="Disordered" evidence="9">
    <location>
        <begin position="537"/>
        <end position="568"/>
    </location>
</feature>
<feature type="compositionally biased region" description="Basic and acidic residues" evidence="9">
    <location>
        <begin position="718"/>
        <end position="727"/>
    </location>
</feature>
<feature type="compositionally biased region" description="Polar residues" evidence="9">
    <location>
        <begin position="820"/>
        <end position="831"/>
    </location>
</feature>
<evidence type="ECO:0000256" key="6">
    <source>
        <dbReference type="ARBA" id="ARBA00023055"/>
    </source>
</evidence>
<dbReference type="GO" id="GO:0008289">
    <property type="term" value="F:lipid binding"/>
    <property type="evidence" value="ECO:0007669"/>
    <property type="project" value="UniProtKB-KW"/>
</dbReference>
<evidence type="ECO:0000256" key="8">
    <source>
        <dbReference type="ARBA" id="ARBA00023136"/>
    </source>
</evidence>
<evidence type="ECO:0000256" key="7">
    <source>
        <dbReference type="ARBA" id="ARBA00023121"/>
    </source>
</evidence>
<evidence type="ECO:0000256" key="3">
    <source>
        <dbReference type="ARBA" id="ARBA00022692"/>
    </source>
</evidence>
<organism evidence="12 13">
    <name type="scientific">Senna tora</name>
    <dbReference type="NCBI Taxonomy" id="362788"/>
    <lineage>
        <taxon>Eukaryota</taxon>
        <taxon>Viridiplantae</taxon>
        <taxon>Streptophyta</taxon>
        <taxon>Embryophyta</taxon>
        <taxon>Tracheophyta</taxon>
        <taxon>Spermatophyta</taxon>
        <taxon>Magnoliopsida</taxon>
        <taxon>eudicotyledons</taxon>
        <taxon>Gunneridae</taxon>
        <taxon>Pentapetalae</taxon>
        <taxon>rosids</taxon>
        <taxon>fabids</taxon>
        <taxon>Fabales</taxon>
        <taxon>Fabaceae</taxon>
        <taxon>Caesalpinioideae</taxon>
        <taxon>Cassia clade</taxon>
        <taxon>Senna</taxon>
    </lineage>
</organism>
<keyword evidence="2" id="KW-0813">Transport</keyword>